<evidence type="ECO:0000256" key="9">
    <source>
        <dbReference type="SAM" id="Phobius"/>
    </source>
</evidence>
<dbReference type="EMBL" id="DVNF01000011">
    <property type="protein sequence ID" value="HIU59815.1"/>
    <property type="molecule type" value="Genomic_DNA"/>
</dbReference>
<name>A0A9D1MG58_9FIRM</name>
<dbReference type="GO" id="GO:0009401">
    <property type="term" value="P:phosphoenolpyruvate-dependent sugar phosphotransferase system"/>
    <property type="evidence" value="ECO:0007669"/>
    <property type="project" value="InterPro"/>
</dbReference>
<dbReference type="AlphaFoldDB" id="A0A9D1MG58"/>
<keyword evidence="4 11" id="KW-0762">Sugar transport</keyword>
<dbReference type="GO" id="GO:0008982">
    <property type="term" value="F:protein-N(PI)-phosphohistidine-sugar phosphotransferase activity"/>
    <property type="evidence" value="ECO:0007669"/>
    <property type="project" value="InterPro"/>
</dbReference>
<evidence type="ECO:0000313" key="12">
    <source>
        <dbReference type="Proteomes" id="UP000824094"/>
    </source>
</evidence>
<feature type="transmembrane region" description="Helical" evidence="9">
    <location>
        <begin position="325"/>
        <end position="345"/>
    </location>
</feature>
<evidence type="ECO:0000256" key="1">
    <source>
        <dbReference type="ARBA" id="ARBA00004651"/>
    </source>
</evidence>
<keyword evidence="3" id="KW-1003">Cell membrane</keyword>
<proteinExistence type="predicted"/>
<sequence length="418" mass="43385">MQADKTLREFYEKGRALTGNAEAITEDLTEEDTENKPELEGSENPNVPETRGKRAWNVTKKLAKRWFIDAFSGMSQGLFCTLIAGTILAQFAGWILLADTAAGQAVGTFANAVANIAKALTGAGIGIGIAHALKAPKLVMFSAAVAGLAGGFSDQIIAGTYAAGFAPGNPVGSYIVSLISIELGMLIAGRTRVDIVIVPLGMMIIAMLSTFVAYPFILFINLVAEGIALATGIAPISMGIIIAVVMGVLLTLPTSSAAIWLVVAGGAMAENADMMLAGGAAVVGCAAQMVGFAVQSFRENRFGGLIAQGIGTSMLQIPNLMRHPIIIVPPIIASAIVGPLATAVFKLRCTPAGGGMGTSGLVGVFGVIDASAGLIPDWQIALGIVLLMFVIPAVVCFVVSEIMRKFGWIKPDYMKLEL</sequence>
<evidence type="ECO:0000256" key="2">
    <source>
        <dbReference type="ARBA" id="ARBA00022448"/>
    </source>
</evidence>
<feature type="transmembrane region" description="Helical" evidence="9">
    <location>
        <begin position="352"/>
        <end position="374"/>
    </location>
</feature>
<feature type="region of interest" description="Disordered" evidence="8">
    <location>
        <begin position="18"/>
        <end position="52"/>
    </location>
</feature>
<gene>
    <name evidence="11" type="ORF">IAB05_00320</name>
</gene>
<feature type="domain" description="Phosphotransferase system EIIC" evidence="10">
    <location>
        <begin position="69"/>
        <end position="416"/>
    </location>
</feature>
<reference evidence="11" key="1">
    <citation type="submission" date="2020-10" db="EMBL/GenBank/DDBJ databases">
        <authorList>
            <person name="Gilroy R."/>
        </authorList>
    </citation>
    <scope>NUCLEOTIDE SEQUENCE</scope>
    <source>
        <strain evidence="11">18911</strain>
    </source>
</reference>
<keyword evidence="2" id="KW-0813">Transport</keyword>
<keyword evidence="6 9" id="KW-1133">Transmembrane helix</keyword>
<evidence type="ECO:0000256" key="6">
    <source>
        <dbReference type="ARBA" id="ARBA00022989"/>
    </source>
</evidence>
<dbReference type="GO" id="GO:0005886">
    <property type="term" value="C:plasma membrane"/>
    <property type="evidence" value="ECO:0007669"/>
    <property type="project" value="UniProtKB-SubCell"/>
</dbReference>
<reference evidence="11" key="2">
    <citation type="journal article" date="2021" name="PeerJ">
        <title>Extensive microbial diversity within the chicken gut microbiome revealed by metagenomics and culture.</title>
        <authorList>
            <person name="Gilroy R."/>
            <person name="Ravi A."/>
            <person name="Getino M."/>
            <person name="Pursley I."/>
            <person name="Horton D.L."/>
            <person name="Alikhan N.F."/>
            <person name="Baker D."/>
            <person name="Gharbi K."/>
            <person name="Hall N."/>
            <person name="Watson M."/>
            <person name="Adriaenssens E.M."/>
            <person name="Foster-Nyarko E."/>
            <person name="Jarju S."/>
            <person name="Secka A."/>
            <person name="Antonio M."/>
            <person name="Oren A."/>
            <person name="Chaudhuri R.R."/>
            <person name="La Ragione R."/>
            <person name="Hildebrand F."/>
            <person name="Pallen M.J."/>
        </authorList>
    </citation>
    <scope>NUCLEOTIDE SEQUENCE</scope>
    <source>
        <strain evidence="11">18911</strain>
    </source>
</reference>
<keyword evidence="7 9" id="KW-0472">Membrane</keyword>
<dbReference type="Proteomes" id="UP000824094">
    <property type="component" value="Unassembled WGS sequence"/>
</dbReference>
<dbReference type="InterPro" id="IPR003352">
    <property type="entry name" value="PTS_EIIC"/>
</dbReference>
<dbReference type="Pfam" id="PF13303">
    <property type="entry name" value="PTS_EIIC_2"/>
    <property type="match status" value="1"/>
</dbReference>
<feature type="transmembrane region" description="Helical" evidence="9">
    <location>
        <begin position="380"/>
        <end position="400"/>
    </location>
</feature>
<protein>
    <submittedName>
        <fullName evidence="11">PTS sugar transporter subunit IIC</fullName>
    </submittedName>
</protein>
<evidence type="ECO:0000256" key="5">
    <source>
        <dbReference type="ARBA" id="ARBA00022692"/>
    </source>
</evidence>
<evidence type="ECO:0000313" key="11">
    <source>
        <dbReference type="EMBL" id="HIU59815.1"/>
    </source>
</evidence>
<evidence type="ECO:0000256" key="8">
    <source>
        <dbReference type="SAM" id="MobiDB-lite"/>
    </source>
</evidence>
<keyword evidence="5 9" id="KW-0812">Transmembrane</keyword>
<organism evidence="11 12">
    <name type="scientific">Candidatus Stercoripulliclostridium merdigallinarum</name>
    <dbReference type="NCBI Taxonomy" id="2840951"/>
    <lineage>
        <taxon>Bacteria</taxon>
        <taxon>Bacillati</taxon>
        <taxon>Bacillota</taxon>
        <taxon>Clostridia</taxon>
        <taxon>Eubacteriales</taxon>
        <taxon>Candidatus Stercoripulliclostridium</taxon>
    </lineage>
</organism>
<evidence type="ECO:0000256" key="7">
    <source>
        <dbReference type="ARBA" id="ARBA00023136"/>
    </source>
</evidence>
<feature type="transmembrane region" description="Helical" evidence="9">
    <location>
        <begin position="77"/>
        <end position="97"/>
    </location>
</feature>
<evidence type="ECO:0000256" key="3">
    <source>
        <dbReference type="ARBA" id="ARBA00022475"/>
    </source>
</evidence>
<feature type="transmembrane region" description="Helical" evidence="9">
    <location>
        <begin position="109"/>
        <end position="131"/>
    </location>
</feature>
<feature type="transmembrane region" description="Helical" evidence="9">
    <location>
        <begin position="171"/>
        <end position="188"/>
    </location>
</feature>
<evidence type="ECO:0000259" key="10">
    <source>
        <dbReference type="Pfam" id="PF13303"/>
    </source>
</evidence>
<feature type="transmembrane region" description="Helical" evidence="9">
    <location>
        <begin position="236"/>
        <end position="263"/>
    </location>
</feature>
<comment type="subcellular location">
    <subcellularLocation>
        <location evidence="1">Cell membrane</location>
        <topology evidence="1">Multi-pass membrane protein</topology>
    </subcellularLocation>
</comment>
<evidence type="ECO:0000256" key="4">
    <source>
        <dbReference type="ARBA" id="ARBA00022597"/>
    </source>
</evidence>
<feature type="transmembrane region" description="Helical" evidence="9">
    <location>
        <begin position="138"/>
        <end position="165"/>
    </location>
</feature>
<accession>A0A9D1MG58</accession>
<feature type="compositionally biased region" description="Acidic residues" evidence="8">
    <location>
        <begin position="24"/>
        <end position="33"/>
    </location>
</feature>
<comment type="caution">
    <text evidence="11">The sequence shown here is derived from an EMBL/GenBank/DDBJ whole genome shotgun (WGS) entry which is preliminary data.</text>
</comment>
<feature type="transmembrane region" description="Helical" evidence="9">
    <location>
        <begin position="275"/>
        <end position="294"/>
    </location>
</feature>
<feature type="transmembrane region" description="Helical" evidence="9">
    <location>
        <begin position="200"/>
        <end position="224"/>
    </location>
</feature>